<protein>
    <recommendedName>
        <fullName evidence="1">ATP-dependent DNA helicase</fullName>
        <ecNumber evidence="1">5.6.2.3</ecNumber>
    </recommendedName>
</protein>
<keyword evidence="1" id="KW-0234">DNA repair</keyword>
<dbReference type="GO" id="GO:0006281">
    <property type="term" value="P:DNA repair"/>
    <property type="evidence" value="ECO:0007669"/>
    <property type="project" value="UniProtKB-KW"/>
</dbReference>
<dbReference type="AlphaFoldDB" id="A0A7C8M7K1"/>
<dbReference type="GO" id="GO:0000723">
    <property type="term" value="P:telomere maintenance"/>
    <property type="evidence" value="ECO:0007669"/>
    <property type="project" value="InterPro"/>
</dbReference>
<dbReference type="InterPro" id="IPR027417">
    <property type="entry name" value="P-loop_NTPase"/>
</dbReference>
<feature type="domain" description="DNA helicase Pif1-like DEAD-box helicase" evidence="2">
    <location>
        <begin position="121"/>
        <end position="179"/>
    </location>
</feature>
<organism evidence="3 4">
    <name type="scientific">Massariosphaeria phaeospora</name>
    <dbReference type="NCBI Taxonomy" id="100035"/>
    <lineage>
        <taxon>Eukaryota</taxon>
        <taxon>Fungi</taxon>
        <taxon>Dikarya</taxon>
        <taxon>Ascomycota</taxon>
        <taxon>Pezizomycotina</taxon>
        <taxon>Dothideomycetes</taxon>
        <taxon>Pleosporomycetidae</taxon>
        <taxon>Pleosporales</taxon>
        <taxon>Pleosporales incertae sedis</taxon>
        <taxon>Massariosphaeria</taxon>
    </lineage>
</organism>
<dbReference type="InterPro" id="IPR010285">
    <property type="entry name" value="DNA_helicase_pif1-like_DEAD"/>
</dbReference>
<sequence>MRYQDTNVLLKKAEAEIVESMNIHPESVSAPRSSQIAAPLGIHNTPAEPEPKPNLIPEQQKVVDLILQGHNVFYTGSAICGKSTILKAFVKQLRLQKKHNFAGWTPDSLKKPLDELMAKAHGKKVFERFDIVDVLVIDEISIVGNLLFKRLNHIMKASRSSRHKGRLFGSVQIIVTGDFY</sequence>
<evidence type="ECO:0000259" key="2">
    <source>
        <dbReference type="Pfam" id="PF05970"/>
    </source>
</evidence>
<dbReference type="OrthoDB" id="432234at2759"/>
<gene>
    <name evidence="3" type="ORF">BDV95DRAFT_605413</name>
</gene>
<evidence type="ECO:0000313" key="4">
    <source>
        <dbReference type="Proteomes" id="UP000481861"/>
    </source>
</evidence>
<dbReference type="EMBL" id="JAADJZ010000008">
    <property type="protein sequence ID" value="KAF2872820.1"/>
    <property type="molecule type" value="Genomic_DNA"/>
</dbReference>
<dbReference type="Proteomes" id="UP000481861">
    <property type="component" value="Unassembled WGS sequence"/>
</dbReference>
<reference evidence="3 4" key="1">
    <citation type="submission" date="2020-01" db="EMBL/GenBank/DDBJ databases">
        <authorList>
            <consortium name="DOE Joint Genome Institute"/>
            <person name="Haridas S."/>
            <person name="Albert R."/>
            <person name="Binder M."/>
            <person name="Bloem J."/>
            <person name="Labutti K."/>
            <person name="Salamov A."/>
            <person name="Andreopoulos B."/>
            <person name="Baker S.E."/>
            <person name="Barry K."/>
            <person name="Bills G."/>
            <person name="Bluhm B.H."/>
            <person name="Cannon C."/>
            <person name="Castanera R."/>
            <person name="Culley D.E."/>
            <person name="Daum C."/>
            <person name="Ezra D."/>
            <person name="Gonzalez J.B."/>
            <person name="Henrissat B."/>
            <person name="Kuo A."/>
            <person name="Liang C."/>
            <person name="Lipzen A."/>
            <person name="Lutzoni F."/>
            <person name="Magnuson J."/>
            <person name="Mondo S."/>
            <person name="Nolan M."/>
            <person name="Ohm R."/>
            <person name="Pangilinan J."/>
            <person name="Park H.-J.H."/>
            <person name="Ramirez L."/>
            <person name="Alfaro M."/>
            <person name="Sun H."/>
            <person name="Tritt A."/>
            <person name="Yoshinaga Y."/>
            <person name="Zwiers L.-H.L."/>
            <person name="Turgeon B.G."/>
            <person name="Goodwin S.B."/>
            <person name="Spatafora J.W."/>
            <person name="Crous P.W."/>
            <person name="Grigoriev I.V."/>
        </authorList>
    </citation>
    <scope>NUCLEOTIDE SEQUENCE [LARGE SCALE GENOMIC DNA]</scope>
    <source>
        <strain evidence="3 4">CBS 611.86</strain>
    </source>
</reference>
<keyword evidence="1" id="KW-0378">Hydrolase</keyword>
<keyword evidence="1" id="KW-0547">Nucleotide-binding</keyword>
<evidence type="ECO:0000256" key="1">
    <source>
        <dbReference type="RuleBase" id="RU363044"/>
    </source>
</evidence>
<dbReference type="GO" id="GO:0043139">
    <property type="term" value="F:5'-3' DNA helicase activity"/>
    <property type="evidence" value="ECO:0007669"/>
    <property type="project" value="UniProtKB-EC"/>
</dbReference>
<keyword evidence="1" id="KW-0227">DNA damage</keyword>
<dbReference type="GO" id="GO:0005524">
    <property type="term" value="F:ATP binding"/>
    <property type="evidence" value="ECO:0007669"/>
    <property type="project" value="UniProtKB-KW"/>
</dbReference>
<dbReference type="GO" id="GO:0016787">
    <property type="term" value="F:hydrolase activity"/>
    <property type="evidence" value="ECO:0007669"/>
    <property type="project" value="UniProtKB-KW"/>
</dbReference>
<keyword evidence="1" id="KW-0067">ATP-binding</keyword>
<dbReference type="SUPFAM" id="SSF52540">
    <property type="entry name" value="P-loop containing nucleoside triphosphate hydrolases"/>
    <property type="match status" value="1"/>
</dbReference>
<keyword evidence="1" id="KW-0347">Helicase</keyword>
<dbReference type="InterPro" id="IPR051055">
    <property type="entry name" value="PIF1_helicase"/>
</dbReference>
<comment type="catalytic activity">
    <reaction evidence="1">
        <text>ATP + H2O = ADP + phosphate + H(+)</text>
        <dbReference type="Rhea" id="RHEA:13065"/>
        <dbReference type="ChEBI" id="CHEBI:15377"/>
        <dbReference type="ChEBI" id="CHEBI:15378"/>
        <dbReference type="ChEBI" id="CHEBI:30616"/>
        <dbReference type="ChEBI" id="CHEBI:43474"/>
        <dbReference type="ChEBI" id="CHEBI:456216"/>
        <dbReference type="EC" id="5.6.2.3"/>
    </reaction>
</comment>
<dbReference type="PANTHER" id="PTHR47642:SF5">
    <property type="entry name" value="ATP-DEPENDENT DNA HELICASE"/>
    <property type="match status" value="1"/>
</dbReference>
<name>A0A7C8M7K1_9PLEO</name>
<dbReference type="GO" id="GO:0006310">
    <property type="term" value="P:DNA recombination"/>
    <property type="evidence" value="ECO:0007669"/>
    <property type="project" value="UniProtKB-KW"/>
</dbReference>
<evidence type="ECO:0000313" key="3">
    <source>
        <dbReference type="EMBL" id="KAF2872820.1"/>
    </source>
</evidence>
<dbReference type="Gene3D" id="3.40.50.300">
    <property type="entry name" value="P-loop containing nucleotide triphosphate hydrolases"/>
    <property type="match status" value="1"/>
</dbReference>
<keyword evidence="4" id="KW-1185">Reference proteome</keyword>
<proteinExistence type="inferred from homology"/>
<dbReference type="Pfam" id="PF05970">
    <property type="entry name" value="PIF1"/>
    <property type="match status" value="1"/>
</dbReference>
<accession>A0A7C8M7K1</accession>
<comment type="cofactor">
    <cofactor evidence="1">
        <name>Mg(2+)</name>
        <dbReference type="ChEBI" id="CHEBI:18420"/>
    </cofactor>
</comment>
<comment type="caution">
    <text evidence="3">The sequence shown here is derived from an EMBL/GenBank/DDBJ whole genome shotgun (WGS) entry which is preliminary data.</text>
</comment>
<dbReference type="PANTHER" id="PTHR47642">
    <property type="entry name" value="ATP-DEPENDENT DNA HELICASE"/>
    <property type="match status" value="1"/>
</dbReference>
<keyword evidence="1" id="KW-0233">DNA recombination</keyword>
<dbReference type="EC" id="5.6.2.3" evidence="1"/>
<comment type="similarity">
    <text evidence="1">Belongs to the helicase family.</text>
</comment>